<keyword evidence="5 9" id="KW-0238">DNA-binding</keyword>
<organism evidence="12 13">
    <name type="scientific">Hungatella hathewayi</name>
    <dbReference type="NCBI Taxonomy" id="154046"/>
    <lineage>
        <taxon>Bacteria</taxon>
        <taxon>Bacillati</taxon>
        <taxon>Bacillota</taxon>
        <taxon>Clostridia</taxon>
        <taxon>Lachnospirales</taxon>
        <taxon>Lachnospiraceae</taxon>
        <taxon>Hungatella</taxon>
    </lineage>
</organism>
<dbReference type="PROSITE" id="PS51755">
    <property type="entry name" value="OMPR_PHOB"/>
    <property type="match status" value="1"/>
</dbReference>
<dbReference type="PANTHER" id="PTHR48111:SF26">
    <property type="entry name" value="STAGE 0 SPORULATION PROTEIN A HOMOLOG"/>
    <property type="match status" value="1"/>
</dbReference>
<dbReference type="AlphaFoldDB" id="A0A3E2WDK4"/>
<dbReference type="Gene3D" id="6.10.250.690">
    <property type="match status" value="1"/>
</dbReference>
<dbReference type="FunFam" id="1.10.10.10:FF:000018">
    <property type="entry name" value="DNA-binding response regulator ResD"/>
    <property type="match status" value="1"/>
</dbReference>
<evidence type="ECO:0000259" key="10">
    <source>
        <dbReference type="PROSITE" id="PS50110"/>
    </source>
</evidence>
<evidence type="ECO:0000256" key="8">
    <source>
        <dbReference type="PROSITE-ProRule" id="PRU00169"/>
    </source>
</evidence>
<dbReference type="InterPro" id="IPR039420">
    <property type="entry name" value="WalR-like"/>
</dbReference>
<keyword evidence="4" id="KW-0805">Transcription regulation</keyword>
<dbReference type="PROSITE" id="PS50110">
    <property type="entry name" value="RESPONSE_REGULATORY"/>
    <property type="match status" value="1"/>
</dbReference>
<evidence type="ECO:0000256" key="3">
    <source>
        <dbReference type="ARBA" id="ARBA00023012"/>
    </source>
</evidence>
<comment type="function">
    <text evidence="7">May play the central regulatory role in sporulation. It may be an element of the effector pathway responsible for the activation of sporulation genes in response to nutritional stress. Spo0A may act in concert with spo0H (a sigma factor) to control the expression of some genes that are critical to the sporulation process.</text>
</comment>
<protein>
    <recommendedName>
        <fullName evidence="1">Stage 0 sporulation protein A homolog</fullName>
    </recommendedName>
</protein>
<evidence type="ECO:0000256" key="9">
    <source>
        <dbReference type="PROSITE-ProRule" id="PRU01091"/>
    </source>
</evidence>
<dbReference type="GO" id="GO:0006355">
    <property type="term" value="P:regulation of DNA-templated transcription"/>
    <property type="evidence" value="ECO:0007669"/>
    <property type="project" value="InterPro"/>
</dbReference>
<dbReference type="RefSeq" id="WP_117441331.1">
    <property type="nucleotide sequence ID" value="NZ_QVIA01000039.1"/>
</dbReference>
<reference evidence="12 13" key="1">
    <citation type="submission" date="2018-08" db="EMBL/GenBank/DDBJ databases">
        <title>A genome reference for cultivated species of the human gut microbiota.</title>
        <authorList>
            <person name="Zou Y."/>
            <person name="Xue W."/>
            <person name="Luo G."/>
        </authorList>
    </citation>
    <scope>NUCLEOTIDE SEQUENCE [LARGE SCALE GENOMIC DNA]</scope>
    <source>
        <strain evidence="12 13">AF19-21</strain>
    </source>
</reference>
<keyword evidence="6" id="KW-0804">Transcription</keyword>
<dbReference type="GO" id="GO:0032993">
    <property type="term" value="C:protein-DNA complex"/>
    <property type="evidence" value="ECO:0007669"/>
    <property type="project" value="TreeGrafter"/>
</dbReference>
<dbReference type="SMART" id="SM00862">
    <property type="entry name" value="Trans_reg_C"/>
    <property type="match status" value="1"/>
</dbReference>
<dbReference type="CDD" id="cd17574">
    <property type="entry name" value="REC_OmpR"/>
    <property type="match status" value="1"/>
</dbReference>
<dbReference type="Gene3D" id="3.40.50.2300">
    <property type="match status" value="1"/>
</dbReference>
<evidence type="ECO:0000313" key="12">
    <source>
        <dbReference type="EMBL" id="RGC24144.1"/>
    </source>
</evidence>
<evidence type="ECO:0000256" key="2">
    <source>
        <dbReference type="ARBA" id="ARBA00022553"/>
    </source>
</evidence>
<dbReference type="GO" id="GO:0000976">
    <property type="term" value="F:transcription cis-regulatory region binding"/>
    <property type="evidence" value="ECO:0007669"/>
    <property type="project" value="TreeGrafter"/>
</dbReference>
<dbReference type="Pfam" id="PF00072">
    <property type="entry name" value="Response_reg"/>
    <property type="match status" value="1"/>
</dbReference>
<dbReference type="InterPro" id="IPR016032">
    <property type="entry name" value="Sig_transdc_resp-reg_C-effctor"/>
</dbReference>
<dbReference type="InterPro" id="IPR001789">
    <property type="entry name" value="Sig_transdc_resp-reg_receiver"/>
</dbReference>
<keyword evidence="3" id="KW-0902">Two-component regulatory system</keyword>
<evidence type="ECO:0000256" key="1">
    <source>
        <dbReference type="ARBA" id="ARBA00018672"/>
    </source>
</evidence>
<dbReference type="Gene3D" id="1.10.10.10">
    <property type="entry name" value="Winged helix-like DNA-binding domain superfamily/Winged helix DNA-binding domain"/>
    <property type="match status" value="1"/>
</dbReference>
<feature type="domain" description="Response regulatory" evidence="10">
    <location>
        <begin position="2"/>
        <end position="115"/>
    </location>
</feature>
<dbReference type="InterPro" id="IPR036388">
    <property type="entry name" value="WH-like_DNA-bd_sf"/>
</dbReference>
<comment type="caution">
    <text evidence="12">The sequence shown here is derived from an EMBL/GenBank/DDBJ whole genome shotgun (WGS) entry which is preliminary data.</text>
</comment>
<dbReference type="SUPFAM" id="SSF52172">
    <property type="entry name" value="CheY-like"/>
    <property type="match status" value="1"/>
</dbReference>
<dbReference type="Proteomes" id="UP000261111">
    <property type="component" value="Unassembled WGS sequence"/>
</dbReference>
<evidence type="ECO:0000256" key="6">
    <source>
        <dbReference type="ARBA" id="ARBA00023163"/>
    </source>
</evidence>
<evidence type="ECO:0000313" key="13">
    <source>
        <dbReference type="Proteomes" id="UP000261111"/>
    </source>
</evidence>
<proteinExistence type="predicted"/>
<feature type="DNA-binding region" description="OmpR/PhoB-type" evidence="9">
    <location>
        <begin position="137"/>
        <end position="236"/>
    </location>
</feature>
<dbReference type="GO" id="GO:0000156">
    <property type="term" value="F:phosphorelay response regulator activity"/>
    <property type="evidence" value="ECO:0007669"/>
    <property type="project" value="TreeGrafter"/>
</dbReference>
<dbReference type="Pfam" id="PF00486">
    <property type="entry name" value="Trans_reg_C"/>
    <property type="match status" value="1"/>
</dbReference>
<dbReference type="FunFam" id="3.40.50.2300:FF:000001">
    <property type="entry name" value="DNA-binding response regulator PhoB"/>
    <property type="match status" value="1"/>
</dbReference>
<dbReference type="InterPro" id="IPR011006">
    <property type="entry name" value="CheY-like_superfamily"/>
</dbReference>
<keyword evidence="2 8" id="KW-0597">Phosphoprotein</keyword>
<feature type="modified residue" description="4-aspartylphosphate" evidence="8">
    <location>
        <position position="51"/>
    </location>
</feature>
<evidence type="ECO:0000256" key="7">
    <source>
        <dbReference type="ARBA" id="ARBA00024867"/>
    </source>
</evidence>
<dbReference type="PANTHER" id="PTHR48111">
    <property type="entry name" value="REGULATOR OF RPOS"/>
    <property type="match status" value="1"/>
</dbReference>
<name>A0A3E2WDK4_9FIRM</name>
<dbReference type="GeneID" id="93335185"/>
<dbReference type="GO" id="GO:0005829">
    <property type="term" value="C:cytosol"/>
    <property type="evidence" value="ECO:0007669"/>
    <property type="project" value="TreeGrafter"/>
</dbReference>
<feature type="domain" description="OmpR/PhoB-type" evidence="11">
    <location>
        <begin position="137"/>
        <end position="236"/>
    </location>
</feature>
<dbReference type="SMART" id="SM00448">
    <property type="entry name" value="REC"/>
    <property type="match status" value="1"/>
</dbReference>
<evidence type="ECO:0000259" key="11">
    <source>
        <dbReference type="PROSITE" id="PS51755"/>
    </source>
</evidence>
<evidence type="ECO:0000256" key="5">
    <source>
        <dbReference type="ARBA" id="ARBA00023125"/>
    </source>
</evidence>
<dbReference type="EMBL" id="QVIA01000039">
    <property type="protein sequence ID" value="RGC24144.1"/>
    <property type="molecule type" value="Genomic_DNA"/>
</dbReference>
<dbReference type="InterPro" id="IPR001867">
    <property type="entry name" value="OmpR/PhoB-type_DNA-bd"/>
</dbReference>
<dbReference type="SUPFAM" id="SSF46894">
    <property type="entry name" value="C-terminal effector domain of the bipartite response regulators"/>
    <property type="match status" value="1"/>
</dbReference>
<evidence type="ECO:0000256" key="4">
    <source>
        <dbReference type="ARBA" id="ARBA00023015"/>
    </source>
</evidence>
<sequence length="238" mass="26593">MKILLVEDDNEISAMLENFLSTENYDVTAVADGEEAVNRFEKGAFDLILLDLMIPRISGMEVMRRIRASSTVPIIIISAKDTDSDKTLGLGLGADDYITKPFSVAEVLARIKANIRRSTQYAVSAGKDRTGEEEKAGEVLVCGGLTLDTGTYTVTKSGQKVELTAKEFEILKLLMKNPKRAYTKEQLYSQVWQDTYYGDENAVNVHISRLRNKIEDNPREPGYILTVWGIGYKLGENR</sequence>
<gene>
    <name evidence="12" type="ORF">DWX41_21610</name>
</gene>
<dbReference type="CDD" id="cd00383">
    <property type="entry name" value="trans_reg_C"/>
    <property type="match status" value="1"/>
</dbReference>
<accession>A0A3E2WDK4</accession>